<evidence type="ECO:0000313" key="2">
    <source>
        <dbReference type="EMBL" id="KYF50393.1"/>
    </source>
</evidence>
<dbReference type="Proteomes" id="UP000075420">
    <property type="component" value="Unassembled WGS sequence"/>
</dbReference>
<gene>
    <name evidence="2" type="ORF">BE08_12275</name>
</gene>
<name>A0A150P3X2_SORCE</name>
<sequence>MNHHLPVASDDETLAPARLDPHARLRRPHDDLLCAAAAEDQTTCPSVIGVTPHRGGREGSEGA</sequence>
<organism evidence="2 3">
    <name type="scientific">Sorangium cellulosum</name>
    <name type="common">Polyangium cellulosum</name>
    <dbReference type="NCBI Taxonomy" id="56"/>
    <lineage>
        <taxon>Bacteria</taxon>
        <taxon>Pseudomonadati</taxon>
        <taxon>Myxococcota</taxon>
        <taxon>Polyangia</taxon>
        <taxon>Polyangiales</taxon>
        <taxon>Polyangiaceae</taxon>
        <taxon>Sorangium</taxon>
    </lineage>
</organism>
<dbReference type="EMBL" id="JELY01003199">
    <property type="protein sequence ID" value="KYF50393.1"/>
    <property type="molecule type" value="Genomic_DNA"/>
</dbReference>
<reference evidence="2 3" key="1">
    <citation type="submission" date="2014-02" db="EMBL/GenBank/DDBJ databases">
        <title>The small core and large imbalanced accessory genome model reveals a collaborative survival strategy of Sorangium cellulosum strains in nature.</title>
        <authorList>
            <person name="Han K."/>
            <person name="Peng R."/>
            <person name="Blom J."/>
            <person name="Li Y.-Z."/>
        </authorList>
    </citation>
    <scope>NUCLEOTIDE SEQUENCE [LARGE SCALE GENOMIC DNA]</scope>
    <source>
        <strain evidence="2 3">So0157-25</strain>
    </source>
</reference>
<evidence type="ECO:0000256" key="1">
    <source>
        <dbReference type="SAM" id="MobiDB-lite"/>
    </source>
</evidence>
<comment type="caution">
    <text evidence="2">The sequence shown here is derived from an EMBL/GenBank/DDBJ whole genome shotgun (WGS) entry which is preliminary data.</text>
</comment>
<evidence type="ECO:0000313" key="3">
    <source>
        <dbReference type="Proteomes" id="UP000075420"/>
    </source>
</evidence>
<dbReference type="AlphaFoldDB" id="A0A150P3X2"/>
<accession>A0A150P3X2</accession>
<protein>
    <submittedName>
        <fullName evidence="2">Uncharacterized protein</fullName>
    </submittedName>
</protein>
<feature type="region of interest" description="Disordered" evidence="1">
    <location>
        <begin position="1"/>
        <end position="23"/>
    </location>
</feature>
<feature type="region of interest" description="Disordered" evidence="1">
    <location>
        <begin position="41"/>
        <end position="63"/>
    </location>
</feature>
<proteinExistence type="predicted"/>